<feature type="domain" description="Integrase catalytic" evidence="2">
    <location>
        <begin position="163"/>
        <end position="288"/>
    </location>
</feature>
<dbReference type="PANTHER" id="PTHR37984">
    <property type="entry name" value="PROTEIN CBG26694"/>
    <property type="match status" value="1"/>
</dbReference>
<comment type="caution">
    <text evidence="3">The sequence shown here is derived from an EMBL/GenBank/DDBJ whole genome shotgun (WGS) entry which is preliminary data.</text>
</comment>
<gene>
    <name evidence="3" type="ORF">PARMNEM_LOCUS19563</name>
</gene>
<keyword evidence="4" id="KW-1185">Reference proteome</keyword>
<feature type="region of interest" description="Disordered" evidence="1">
    <location>
        <begin position="71"/>
        <end position="115"/>
    </location>
</feature>
<feature type="compositionally biased region" description="Polar residues" evidence="1">
    <location>
        <begin position="29"/>
        <end position="54"/>
    </location>
</feature>
<sequence length="288" mass="32603">MEYEYEIEYQKGKFNAAADALSRYPVNPVQPSDSDLIPSNSNKNEDNSTPQFSPLTLDDLDIQLHPDSLDLDDKLPSVDLLENDDSLPGIDDPPTPTTSNKSPDPIPNPSRDDNYSKFLKTMGNKDFNSNANILEHNESILKTNCKIIVIPTSIDLDDSNPHDDLTKYSLAYPIANATAEETCECLVHFISVFGIPKSILTDQGTNFTVDLFKRICNFLKIKQIWSSPYHPQTQGALERSHSTLKEYLKSYVNENHSDWHKNTLTLLISRRHVTHHYDEVKLAPRSET</sequence>
<dbReference type="Gene3D" id="3.30.420.10">
    <property type="entry name" value="Ribonuclease H-like superfamily/Ribonuclease H"/>
    <property type="match status" value="1"/>
</dbReference>
<reference evidence="3 4" key="1">
    <citation type="submission" date="2023-11" db="EMBL/GenBank/DDBJ databases">
        <authorList>
            <person name="Hedman E."/>
            <person name="Englund M."/>
            <person name="Stromberg M."/>
            <person name="Nyberg Akerstrom W."/>
            <person name="Nylinder S."/>
            <person name="Jareborg N."/>
            <person name="Kallberg Y."/>
            <person name="Kronander E."/>
        </authorList>
    </citation>
    <scope>NUCLEOTIDE SEQUENCE [LARGE SCALE GENOMIC DNA]</scope>
</reference>
<proteinExistence type="predicted"/>
<accession>A0AAV1LZT2</accession>
<dbReference type="EMBL" id="CAVLGL010000126">
    <property type="protein sequence ID" value="CAK1600861.1"/>
    <property type="molecule type" value="Genomic_DNA"/>
</dbReference>
<dbReference type="SUPFAM" id="SSF53098">
    <property type="entry name" value="Ribonuclease H-like"/>
    <property type="match status" value="1"/>
</dbReference>
<dbReference type="InterPro" id="IPR050951">
    <property type="entry name" value="Retrovirus_Pol_polyprotein"/>
</dbReference>
<protein>
    <recommendedName>
        <fullName evidence="2">Integrase catalytic domain-containing protein</fullName>
    </recommendedName>
</protein>
<dbReference type="Proteomes" id="UP001314205">
    <property type="component" value="Unassembled WGS sequence"/>
</dbReference>
<dbReference type="InterPro" id="IPR036397">
    <property type="entry name" value="RNaseH_sf"/>
</dbReference>
<organism evidence="3 4">
    <name type="scientific">Parnassius mnemosyne</name>
    <name type="common">clouded apollo</name>
    <dbReference type="NCBI Taxonomy" id="213953"/>
    <lineage>
        <taxon>Eukaryota</taxon>
        <taxon>Metazoa</taxon>
        <taxon>Ecdysozoa</taxon>
        <taxon>Arthropoda</taxon>
        <taxon>Hexapoda</taxon>
        <taxon>Insecta</taxon>
        <taxon>Pterygota</taxon>
        <taxon>Neoptera</taxon>
        <taxon>Endopterygota</taxon>
        <taxon>Lepidoptera</taxon>
        <taxon>Glossata</taxon>
        <taxon>Ditrysia</taxon>
        <taxon>Papilionoidea</taxon>
        <taxon>Papilionidae</taxon>
        <taxon>Parnassiinae</taxon>
        <taxon>Parnassini</taxon>
        <taxon>Parnassius</taxon>
        <taxon>Driopa</taxon>
    </lineage>
</organism>
<dbReference type="PANTHER" id="PTHR37984:SF15">
    <property type="entry name" value="INTEGRASE CATALYTIC DOMAIN-CONTAINING PROTEIN"/>
    <property type="match status" value="1"/>
</dbReference>
<dbReference type="InterPro" id="IPR001584">
    <property type="entry name" value="Integrase_cat-core"/>
</dbReference>
<evidence type="ECO:0000313" key="3">
    <source>
        <dbReference type="EMBL" id="CAK1600861.1"/>
    </source>
</evidence>
<evidence type="ECO:0000313" key="4">
    <source>
        <dbReference type="Proteomes" id="UP001314205"/>
    </source>
</evidence>
<dbReference type="InterPro" id="IPR012337">
    <property type="entry name" value="RNaseH-like_sf"/>
</dbReference>
<evidence type="ECO:0000259" key="2">
    <source>
        <dbReference type="PROSITE" id="PS50994"/>
    </source>
</evidence>
<dbReference type="GO" id="GO:0003676">
    <property type="term" value="F:nucleic acid binding"/>
    <property type="evidence" value="ECO:0007669"/>
    <property type="project" value="InterPro"/>
</dbReference>
<dbReference type="PROSITE" id="PS50994">
    <property type="entry name" value="INTEGRASE"/>
    <property type="match status" value="1"/>
</dbReference>
<dbReference type="Pfam" id="PF00665">
    <property type="entry name" value="rve"/>
    <property type="match status" value="1"/>
</dbReference>
<feature type="region of interest" description="Disordered" evidence="1">
    <location>
        <begin position="24"/>
        <end position="55"/>
    </location>
</feature>
<dbReference type="GO" id="GO:0015074">
    <property type="term" value="P:DNA integration"/>
    <property type="evidence" value="ECO:0007669"/>
    <property type="project" value="InterPro"/>
</dbReference>
<dbReference type="AlphaFoldDB" id="A0AAV1LZT2"/>
<name>A0AAV1LZT2_9NEOP</name>
<evidence type="ECO:0000256" key="1">
    <source>
        <dbReference type="SAM" id="MobiDB-lite"/>
    </source>
</evidence>